<comment type="caution">
    <text evidence="1">The sequence shown here is derived from an EMBL/GenBank/DDBJ whole genome shotgun (WGS) entry which is preliminary data.</text>
</comment>
<name>A0A0F3IGV6_9GAMM</name>
<organism evidence="1 2">
    <name type="scientific">Methylocucumis oryzae</name>
    <dbReference type="NCBI Taxonomy" id="1632867"/>
    <lineage>
        <taxon>Bacteria</taxon>
        <taxon>Pseudomonadati</taxon>
        <taxon>Pseudomonadota</taxon>
        <taxon>Gammaproteobacteria</taxon>
        <taxon>Methylococcales</taxon>
        <taxon>Methylococcaceae</taxon>
        <taxon>Methylocucumis</taxon>
    </lineage>
</organism>
<sequence length="192" mass="20714">IVIPPTVQLGFRAALNEVQTKLLFAPDYPELERLALLNQINAKLGEAVFATIEGNDDDTDLAATVQQLMASKGLSLALIETASQGMMAALCAGANWLLSSQYQADCQPLTETLNALLAHSGADIVLSQSYSETRDTFINSDYSVELTTVIITAQHGSFTARTRLAGTTKRKQTQAALFGLDCLRRFLLACSE</sequence>
<gene>
    <name evidence="1" type="ORF">VZ94_14345</name>
</gene>
<keyword evidence="2" id="KW-1185">Reference proteome</keyword>
<accession>A0A0F3IGV6</accession>
<protein>
    <recommendedName>
        <fullName evidence="3">Competence/damage-inducible protein A</fullName>
    </recommendedName>
</protein>
<reference evidence="1 2" key="2">
    <citation type="journal article" date="2016" name="Microb. Ecol.">
        <title>Genome Characteristics of a Novel Type I Methanotroph (Sn10-6) Isolated from a Flooded Indian Rice Field.</title>
        <authorList>
            <person name="Rahalkar M.C."/>
            <person name="Pandit P.S."/>
            <person name="Dhakephalkar P.K."/>
            <person name="Pore S."/>
            <person name="Arora P."/>
            <person name="Kapse N."/>
        </authorList>
    </citation>
    <scope>NUCLEOTIDE SEQUENCE [LARGE SCALE GENOMIC DNA]</scope>
    <source>
        <strain evidence="1 2">Sn10-6</strain>
    </source>
</reference>
<evidence type="ECO:0000313" key="1">
    <source>
        <dbReference type="EMBL" id="KJV05991.1"/>
    </source>
</evidence>
<evidence type="ECO:0000313" key="2">
    <source>
        <dbReference type="Proteomes" id="UP000033684"/>
    </source>
</evidence>
<proteinExistence type="predicted"/>
<dbReference type="AlphaFoldDB" id="A0A0F3IGV6"/>
<evidence type="ECO:0008006" key="3">
    <source>
        <dbReference type="Google" id="ProtNLM"/>
    </source>
</evidence>
<dbReference type="Proteomes" id="UP000033684">
    <property type="component" value="Unassembled WGS sequence"/>
</dbReference>
<feature type="non-terminal residue" evidence="1">
    <location>
        <position position="1"/>
    </location>
</feature>
<reference evidence="2" key="1">
    <citation type="submission" date="2015-03" db="EMBL/GenBank/DDBJ databases">
        <title>Draft genome sequence of a novel methanotroph (Sn10-6) isolated from flooded ricefield rhizosphere in India.</title>
        <authorList>
            <person name="Pandit P.S."/>
            <person name="Pore S.D."/>
            <person name="Arora P."/>
            <person name="Kapse N.G."/>
            <person name="Dhakephalkar P.K."/>
            <person name="Rahalkar M.C."/>
        </authorList>
    </citation>
    <scope>NUCLEOTIDE SEQUENCE [LARGE SCALE GENOMIC DNA]</scope>
    <source>
        <strain evidence="2">Sn10-6</strain>
    </source>
</reference>
<dbReference type="EMBL" id="LAJX01000145">
    <property type="protein sequence ID" value="KJV05991.1"/>
    <property type="molecule type" value="Genomic_DNA"/>
</dbReference>